<dbReference type="STRING" id="748224.HMPREF9436_03021"/>
<dbReference type="PANTHER" id="PTHR12532:SF6">
    <property type="entry name" value="TRANSCRIPTIONAL REGULATORY PROTEIN YEBC-RELATED"/>
    <property type="match status" value="1"/>
</dbReference>
<comment type="subcellular location">
    <subcellularLocation>
        <location evidence="6">Cytoplasm</location>
    </subcellularLocation>
</comment>
<evidence type="ECO:0000259" key="8">
    <source>
        <dbReference type="Pfam" id="PF20772"/>
    </source>
</evidence>
<comment type="caution">
    <text evidence="9">The sequence shown here is derived from an EMBL/GenBank/DDBJ whole genome shotgun (WGS) entry which is preliminary data.</text>
</comment>
<dbReference type="Pfam" id="PF01709">
    <property type="entry name" value="Transcrip_reg"/>
    <property type="match status" value="1"/>
</dbReference>
<name>E2ZMU3_9FIRM</name>
<evidence type="ECO:0000259" key="7">
    <source>
        <dbReference type="Pfam" id="PF01709"/>
    </source>
</evidence>
<dbReference type="NCBIfam" id="TIGR01033">
    <property type="entry name" value="YebC/PmpR family DNA-binding transcriptional regulator"/>
    <property type="match status" value="1"/>
</dbReference>
<dbReference type="EMBL" id="AECU01000217">
    <property type="protein sequence ID" value="EFQ05504.1"/>
    <property type="molecule type" value="Genomic_DNA"/>
</dbReference>
<dbReference type="FunFam" id="1.10.10.200:FF:000002">
    <property type="entry name" value="Probable transcriptional regulatory protein CLM62_37755"/>
    <property type="match status" value="1"/>
</dbReference>
<evidence type="ECO:0000256" key="6">
    <source>
        <dbReference type="HAMAP-Rule" id="MF_00693"/>
    </source>
</evidence>
<dbReference type="InterPro" id="IPR049083">
    <property type="entry name" value="TACO1_YebC_N"/>
</dbReference>
<dbReference type="Proteomes" id="UP000006028">
    <property type="component" value="Unassembled WGS sequence"/>
</dbReference>
<dbReference type="PANTHER" id="PTHR12532">
    <property type="entry name" value="TRANSLATIONAL ACTIVATOR OF CYTOCHROME C OXIDASE 1"/>
    <property type="match status" value="1"/>
</dbReference>
<comment type="similarity">
    <text evidence="1 6">Belongs to the TACO1 family.</text>
</comment>
<dbReference type="NCBIfam" id="NF001030">
    <property type="entry name" value="PRK00110.1"/>
    <property type="match status" value="1"/>
</dbReference>
<dbReference type="eggNOG" id="COG0217">
    <property type="taxonomic scope" value="Bacteria"/>
</dbReference>
<dbReference type="GO" id="GO:0005829">
    <property type="term" value="C:cytosol"/>
    <property type="evidence" value="ECO:0007669"/>
    <property type="project" value="TreeGrafter"/>
</dbReference>
<gene>
    <name evidence="9" type="ORF">HMPREF9436_03021</name>
</gene>
<dbReference type="BioCyc" id="FCF748224-HMP:GTSS-1039-MONOMER"/>
<dbReference type="Gene3D" id="1.10.10.200">
    <property type="match status" value="1"/>
</dbReference>
<dbReference type="NCBIfam" id="NF009044">
    <property type="entry name" value="PRK12378.1"/>
    <property type="match status" value="1"/>
</dbReference>
<protein>
    <recommendedName>
        <fullName evidence="6">Probable transcriptional regulatory protein HMPREF9436_03021</fullName>
    </recommendedName>
</protein>
<dbReference type="InterPro" id="IPR026564">
    <property type="entry name" value="Transcrip_reg_TACO1-like_dom3"/>
</dbReference>
<dbReference type="GO" id="GO:0006355">
    <property type="term" value="P:regulation of DNA-templated transcription"/>
    <property type="evidence" value="ECO:0007669"/>
    <property type="project" value="UniProtKB-UniRule"/>
</dbReference>
<keyword evidence="2 6" id="KW-0963">Cytoplasm</keyword>
<dbReference type="HOGENOM" id="CLU_062974_2_2_9"/>
<sequence length="267" mass="29295">MRATTARLPAGGDLRIYRRLFPMSGHSKWNNIKRKKEKTDGAKAKVFTKIGREISVAVRTGGPNPASNSKLADLIAKAKRMSVPNDNIQRIIKKAEGGDKTEYEAITYEGYGPGGVAVMVETLTDNRNRTAADLRHYFDKNGGNLGAMGCVGFLFSQKGVIDISLEDKDADEAMMDALDAGAEDFDASEDAAEITTDPENYSAVVKAMEEKGYEILSDDLAMVPMTTTRLTDPDQLKLMGKLLDALEDNDDVQNVWHSLENEEDLPE</sequence>
<keyword evidence="4 6" id="KW-0238">DNA-binding</keyword>
<feature type="domain" description="TACO1/YebC-like N-terminal" evidence="8">
    <location>
        <begin position="27"/>
        <end position="97"/>
    </location>
</feature>
<proteinExistence type="inferred from homology"/>
<keyword evidence="5 6" id="KW-0804">Transcription</keyword>
<dbReference type="InterPro" id="IPR002876">
    <property type="entry name" value="Transcrip_reg_TACO1-like"/>
</dbReference>
<evidence type="ECO:0000256" key="5">
    <source>
        <dbReference type="ARBA" id="ARBA00023163"/>
    </source>
</evidence>
<dbReference type="InterPro" id="IPR017856">
    <property type="entry name" value="Integrase-like_N"/>
</dbReference>
<evidence type="ECO:0000256" key="2">
    <source>
        <dbReference type="ARBA" id="ARBA00022490"/>
    </source>
</evidence>
<dbReference type="AlphaFoldDB" id="E2ZMU3"/>
<dbReference type="Pfam" id="PF20772">
    <property type="entry name" value="TACO1_YebC_N"/>
    <property type="match status" value="1"/>
</dbReference>
<evidence type="ECO:0000256" key="4">
    <source>
        <dbReference type="ARBA" id="ARBA00023125"/>
    </source>
</evidence>
<keyword evidence="3 6" id="KW-0805">Transcription regulation</keyword>
<dbReference type="Gene3D" id="3.30.70.980">
    <property type="match status" value="2"/>
</dbReference>
<dbReference type="GO" id="GO:0003677">
    <property type="term" value="F:DNA binding"/>
    <property type="evidence" value="ECO:0007669"/>
    <property type="project" value="UniProtKB-UniRule"/>
</dbReference>
<dbReference type="SUPFAM" id="SSF75625">
    <property type="entry name" value="YebC-like"/>
    <property type="match status" value="1"/>
</dbReference>
<evidence type="ECO:0000256" key="1">
    <source>
        <dbReference type="ARBA" id="ARBA00008724"/>
    </source>
</evidence>
<accession>E2ZMU3</accession>
<organism evidence="9 10">
    <name type="scientific">Faecalibacterium cf. prausnitzii KLE1255</name>
    <dbReference type="NCBI Taxonomy" id="748224"/>
    <lineage>
        <taxon>Bacteria</taxon>
        <taxon>Bacillati</taxon>
        <taxon>Bacillota</taxon>
        <taxon>Clostridia</taxon>
        <taxon>Eubacteriales</taxon>
        <taxon>Oscillospiraceae</taxon>
        <taxon>Faecalibacterium</taxon>
    </lineage>
</organism>
<dbReference type="InterPro" id="IPR048300">
    <property type="entry name" value="TACO1_YebC-like_2nd/3rd_dom"/>
</dbReference>
<reference evidence="9 10" key="1">
    <citation type="submission" date="2010-08" db="EMBL/GenBank/DDBJ databases">
        <authorList>
            <person name="Weinstock G."/>
            <person name="Sodergren E."/>
            <person name="Clifton S."/>
            <person name="Fulton L."/>
            <person name="Fulton B."/>
            <person name="Courtney L."/>
            <person name="Fronick C."/>
            <person name="Harrison M."/>
            <person name="Strong C."/>
            <person name="Farmer C."/>
            <person name="Delahaunty K."/>
            <person name="Markovic C."/>
            <person name="Hall O."/>
            <person name="Minx P."/>
            <person name="Tomlinson C."/>
            <person name="Mitreva M."/>
            <person name="Hou S."/>
            <person name="Chen J."/>
            <person name="Wollam A."/>
            <person name="Pepin K.H."/>
            <person name="Johnson M."/>
            <person name="Bhonagiri V."/>
            <person name="Zhang X."/>
            <person name="Suruliraj S."/>
            <person name="Warren W."/>
            <person name="Chinwalla A."/>
            <person name="Mardis E.R."/>
            <person name="Wilson R.K."/>
        </authorList>
    </citation>
    <scope>NUCLEOTIDE SEQUENCE [LARGE SCALE GENOMIC DNA]</scope>
    <source>
        <strain evidence="9 10">KLE1255</strain>
    </source>
</reference>
<dbReference type="HAMAP" id="MF_00693">
    <property type="entry name" value="Transcrip_reg_TACO1"/>
    <property type="match status" value="1"/>
</dbReference>
<dbReference type="InterPro" id="IPR029072">
    <property type="entry name" value="YebC-like"/>
</dbReference>
<evidence type="ECO:0000313" key="9">
    <source>
        <dbReference type="EMBL" id="EFQ05504.1"/>
    </source>
</evidence>
<evidence type="ECO:0000256" key="3">
    <source>
        <dbReference type="ARBA" id="ARBA00023015"/>
    </source>
</evidence>
<evidence type="ECO:0000313" key="10">
    <source>
        <dbReference type="Proteomes" id="UP000006028"/>
    </source>
</evidence>
<feature type="domain" description="TACO1/YebC-like second and third" evidence="7">
    <location>
        <begin position="103"/>
        <end position="258"/>
    </location>
</feature>